<feature type="compositionally biased region" description="Low complexity" evidence="15">
    <location>
        <begin position="47"/>
        <end position="63"/>
    </location>
</feature>
<keyword evidence="9" id="KW-0119">Carbohydrate metabolism</keyword>
<evidence type="ECO:0000256" key="2">
    <source>
        <dbReference type="ARBA" id="ARBA00004401"/>
    </source>
</evidence>
<dbReference type="Proteomes" id="UP000772434">
    <property type="component" value="Unassembled WGS sequence"/>
</dbReference>
<keyword evidence="7" id="KW-0472">Membrane</keyword>
<protein>
    <recommendedName>
        <fullName evidence="4">glucan endo-1,3-beta-D-glucosidase</fullName>
        <ecNumber evidence="4">3.2.1.39</ecNumber>
    </recommendedName>
    <alternativeName>
        <fullName evidence="14">Endo-1,3-beta-glucanase btgC</fullName>
    </alternativeName>
    <alternativeName>
        <fullName evidence="13">Laminarinase btgC</fullName>
    </alternativeName>
</protein>
<comment type="catalytic activity">
    <reaction evidence="1">
        <text>Hydrolysis of (1-&gt;3)-beta-D-glucosidic linkages in (1-&gt;3)-beta-D-glucans.</text>
        <dbReference type="EC" id="3.2.1.39"/>
    </reaction>
</comment>
<evidence type="ECO:0000256" key="9">
    <source>
        <dbReference type="ARBA" id="ARBA00023277"/>
    </source>
</evidence>
<dbReference type="SUPFAM" id="SSF51445">
    <property type="entry name" value="(Trans)glycosidases"/>
    <property type="match status" value="1"/>
</dbReference>
<dbReference type="OrthoDB" id="68336at2759"/>
<evidence type="ECO:0000256" key="7">
    <source>
        <dbReference type="ARBA" id="ARBA00023136"/>
    </source>
</evidence>
<evidence type="ECO:0000256" key="3">
    <source>
        <dbReference type="ARBA" id="ARBA00008773"/>
    </source>
</evidence>
<keyword evidence="17" id="KW-1185">Reference proteome</keyword>
<dbReference type="GO" id="GO:0005886">
    <property type="term" value="C:plasma membrane"/>
    <property type="evidence" value="ECO:0007669"/>
    <property type="project" value="UniProtKB-SubCell"/>
</dbReference>
<evidence type="ECO:0000256" key="5">
    <source>
        <dbReference type="ARBA" id="ARBA00022475"/>
    </source>
</evidence>
<keyword evidence="8" id="KW-0325">Glycoprotein</keyword>
<evidence type="ECO:0000313" key="17">
    <source>
        <dbReference type="Proteomes" id="UP000772434"/>
    </source>
</evidence>
<evidence type="ECO:0000313" key="16">
    <source>
        <dbReference type="EMBL" id="KAF9061675.1"/>
    </source>
</evidence>
<dbReference type="GO" id="GO:0071555">
    <property type="term" value="P:cell wall organization"/>
    <property type="evidence" value="ECO:0007669"/>
    <property type="project" value="UniProtKB-KW"/>
</dbReference>
<evidence type="ECO:0000256" key="13">
    <source>
        <dbReference type="ARBA" id="ARBA00042373"/>
    </source>
</evidence>
<evidence type="ECO:0000256" key="10">
    <source>
        <dbReference type="ARBA" id="ARBA00023316"/>
    </source>
</evidence>
<dbReference type="PANTHER" id="PTHR16631">
    <property type="entry name" value="GLUCAN 1,3-BETA-GLUCOSIDASE"/>
    <property type="match status" value="1"/>
</dbReference>
<proteinExistence type="inferred from homology"/>
<keyword evidence="6" id="KW-0378">Hydrolase</keyword>
<name>A0A9P5PGK1_9AGAR</name>
<organism evidence="16 17">
    <name type="scientific">Rhodocollybia butyracea</name>
    <dbReference type="NCBI Taxonomy" id="206335"/>
    <lineage>
        <taxon>Eukaryota</taxon>
        <taxon>Fungi</taxon>
        <taxon>Dikarya</taxon>
        <taxon>Basidiomycota</taxon>
        <taxon>Agaricomycotina</taxon>
        <taxon>Agaricomycetes</taxon>
        <taxon>Agaricomycetidae</taxon>
        <taxon>Agaricales</taxon>
        <taxon>Marasmiineae</taxon>
        <taxon>Omphalotaceae</taxon>
        <taxon>Rhodocollybia</taxon>
    </lineage>
</organism>
<evidence type="ECO:0000256" key="1">
    <source>
        <dbReference type="ARBA" id="ARBA00000382"/>
    </source>
</evidence>
<gene>
    <name evidence="16" type="ORF">BDP27DRAFT_1369479</name>
</gene>
<comment type="caution">
    <text evidence="16">The sequence shown here is derived from an EMBL/GenBank/DDBJ whole genome shotgun (WGS) entry which is preliminary data.</text>
</comment>
<dbReference type="GO" id="GO:0042973">
    <property type="term" value="F:glucan endo-1,3-beta-D-glucosidase activity"/>
    <property type="evidence" value="ECO:0007669"/>
    <property type="project" value="UniProtKB-EC"/>
</dbReference>
<dbReference type="GO" id="GO:0009277">
    <property type="term" value="C:fungal-type cell wall"/>
    <property type="evidence" value="ECO:0007669"/>
    <property type="project" value="TreeGrafter"/>
</dbReference>
<dbReference type="EC" id="3.2.1.39" evidence="4"/>
<dbReference type="GO" id="GO:0000272">
    <property type="term" value="P:polysaccharide catabolic process"/>
    <property type="evidence" value="ECO:0007669"/>
    <property type="project" value="UniProtKB-KW"/>
</dbReference>
<evidence type="ECO:0000256" key="6">
    <source>
        <dbReference type="ARBA" id="ARBA00022801"/>
    </source>
</evidence>
<dbReference type="EMBL" id="JADNRY010000194">
    <property type="protein sequence ID" value="KAF9061675.1"/>
    <property type="molecule type" value="Genomic_DNA"/>
</dbReference>
<dbReference type="AlphaFoldDB" id="A0A9P5PGK1"/>
<evidence type="ECO:0000256" key="4">
    <source>
        <dbReference type="ARBA" id="ARBA00012780"/>
    </source>
</evidence>
<keyword evidence="11" id="KW-0624">Polysaccharide degradation</keyword>
<comment type="subcellular location">
    <subcellularLocation>
        <location evidence="2">Cell membrane</location>
        <topology evidence="2">Single-pass type II membrane protein</topology>
    </subcellularLocation>
</comment>
<dbReference type="InterPro" id="IPR017853">
    <property type="entry name" value="GH"/>
</dbReference>
<keyword evidence="5" id="KW-1003">Cell membrane</keyword>
<evidence type="ECO:0000256" key="15">
    <source>
        <dbReference type="SAM" id="MobiDB-lite"/>
    </source>
</evidence>
<dbReference type="GO" id="GO:0009986">
    <property type="term" value="C:cell surface"/>
    <property type="evidence" value="ECO:0007669"/>
    <property type="project" value="TreeGrafter"/>
</dbReference>
<comment type="function">
    <text evidence="12">Glucanases play a role in cell expansion during growth, in cell-cell fusion during mating, and in spore release during sporulation. This enzyme may be involved in beta-glucan degradation. Active on laminarin and lichenan.</text>
</comment>
<dbReference type="Gene3D" id="3.20.20.80">
    <property type="entry name" value="Glycosidases"/>
    <property type="match status" value="1"/>
</dbReference>
<evidence type="ECO:0000256" key="8">
    <source>
        <dbReference type="ARBA" id="ARBA00023180"/>
    </source>
</evidence>
<dbReference type="InterPro" id="IPR050732">
    <property type="entry name" value="Beta-glucan_modifiers"/>
</dbReference>
<evidence type="ECO:0000256" key="12">
    <source>
        <dbReference type="ARBA" id="ARBA00037649"/>
    </source>
</evidence>
<comment type="similarity">
    <text evidence="3">Belongs to the glycosyl hydrolase 17 family.</text>
</comment>
<evidence type="ECO:0000256" key="11">
    <source>
        <dbReference type="ARBA" id="ARBA00023326"/>
    </source>
</evidence>
<feature type="region of interest" description="Disordered" evidence="15">
    <location>
        <begin position="195"/>
        <end position="214"/>
    </location>
</feature>
<dbReference type="PANTHER" id="PTHR16631:SF17">
    <property type="entry name" value="GLUCAN ENDO-1,3-BETA-GLUCOSIDASE BTGC"/>
    <property type="match status" value="1"/>
</dbReference>
<sequence length="214" mass="22798">MSSSVYPHRKVVDMSVYKRLAPWCLQFEEEQDVGTVVGVVPTRNAKSAPSSSNSSSGGDSVSGDPCQFTKDPKLKQSFWGIAYTPESTLYPTCGAKLSDIITDIQLLSQLTTICLYGADCNATALVLDAIQRTKVNMTVYIANHPLSNDNGTADNHQKTAFQNALTTFGTDHVGGVTVGNEFMLECINFGPASASLPSPSGGGSPKLGSRRQAR</sequence>
<evidence type="ECO:0000256" key="14">
    <source>
        <dbReference type="ARBA" id="ARBA00043078"/>
    </source>
</evidence>
<reference evidence="16" key="1">
    <citation type="submission" date="2020-11" db="EMBL/GenBank/DDBJ databases">
        <authorList>
            <consortium name="DOE Joint Genome Institute"/>
            <person name="Ahrendt S."/>
            <person name="Riley R."/>
            <person name="Andreopoulos W."/>
            <person name="Labutti K."/>
            <person name="Pangilinan J."/>
            <person name="Ruiz-Duenas F.J."/>
            <person name="Barrasa J.M."/>
            <person name="Sanchez-Garcia M."/>
            <person name="Camarero S."/>
            <person name="Miyauchi S."/>
            <person name="Serrano A."/>
            <person name="Linde D."/>
            <person name="Babiker R."/>
            <person name="Drula E."/>
            <person name="Ayuso-Fernandez I."/>
            <person name="Pacheco R."/>
            <person name="Padilla G."/>
            <person name="Ferreira P."/>
            <person name="Barriuso J."/>
            <person name="Kellner H."/>
            <person name="Castanera R."/>
            <person name="Alfaro M."/>
            <person name="Ramirez L."/>
            <person name="Pisabarro A.G."/>
            <person name="Kuo A."/>
            <person name="Tritt A."/>
            <person name="Lipzen A."/>
            <person name="He G."/>
            <person name="Yan M."/>
            <person name="Ng V."/>
            <person name="Cullen D."/>
            <person name="Martin F."/>
            <person name="Rosso M.-N."/>
            <person name="Henrissat B."/>
            <person name="Hibbett D."/>
            <person name="Martinez A.T."/>
            <person name="Grigoriev I.V."/>
        </authorList>
    </citation>
    <scope>NUCLEOTIDE SEQUENCE</scope>
    <source>
        <strain evidence="16">AH 40177</strain>
    </source>
</reference>
<accession>A0A9P5PGK1</accession>
<keyword evidence="10" id="KW-0961">Cell wall biogenesis/degradation</keyword>
<dbReference type="GO" id="GO:0005576">
    <property type="term" value="C:extracellular region"/>
    <property type="evidence" value="ECO:0007669"/>
    <property type="project" value="TreeGrafter"/>
</dbReference>
<feature type="region of interest" description="Disordered" evidence="15">
    <location>
        <begin position="44"/>
        <end position="66"/>
    </location>
</feature>